<evidence type="ECO:0000313" key="1">
    <source>
        <dbReference type="EMBL" id="JAE25285.1"/>
    </source>
</evidence>
<accession>A0A0A9GJH2</accession>
<sequence length="47" mass="5411">MIKIYISQETICQENLLIELCASVFKTVHCSDIISFSTRCRLLTQMS</sequence>
<protein>
    <submittedName>
        <fullName evidence="1">Uncharacterized protein</fullName>
    </submittedName>
</protein>
<reference evidence="1" key="2">
    <citation type="journal article" date="2015" name="Data Brief">
        <title>Shoot transcriptome of the giant reed, Arundo donax.</title>
        <authorList>
            <person name="Barrero R.A."/>
            <person name="Guerrero F.D."/>
            <person name="Moolhuijzen P."/>
            <person name="Goolsby J.A."/>
            <person name="Tidwell J."/>
            <person name="Bellgard S.E."/>
            <person name="Bellgard M.I."/>
        </authorList>
    </citation>
    <scope>NUCLEOTIDE SEQUENCE</scope>
    <source>
        <tissue evidence="1">Shoot tissue taken approximately 20 cm above the soil surface</tissue>
    </source>
</reference>
<reference evidence="1" key="1">
    <citation type="submission" date="2014-09" db="EMBL/GenBank/DDBJ databases">
        <authorList>
            <person name="Magalhaes I.L.F."/>
            <person name="Oliveira U."/>
            <person name="Santos F.R."/>
            <person name="Vidigal T.H.D.A."/>
            <person name="Brescovit A.D."/>
            <person name="Santos A.J."/>
        </authorList>
    </citation>
    <scope>NUCLEOTIDE SEQUENCE</scope>
    <source>
        <tissue evidence="1">Shoot tissue taken approximately 20 cm above the soil surface</tissue>
    </source>
</reference>
<dbReference type="AlphaFoldDB" id="A0A0A9GJH2"/>
<name>A0A0A9GJH2_ARUDO</name>
<dbReference type="EMBL" id="GBRH01172611">
    <property type="protein sequence ID" value="JAE25285.1"/>
    <property type="molecule type" value="Transcribed_RNA"/>
</dbReference>
<organism evidence="1">
    <name type="scientific">Arundo donax</name>
    <name type="common">Giant reed</name>
    <name type="synonym">Donax arundinaceus</name>
    <dbReference type="NCBI Taxonomy" id="35708"/>
    <lineage>
        <taxon>Eukaryota</taxon>
        <taxon>Viridiplantae</taxon>
        <taxon>Streptophyta</taxon>
        <taxon>Embryophyta</taxon>
        <taxon>Tracheophyta</taxon>
        <taxon>Spermatophyta</taxon>
        <taxon>Magnoliopsida</taxon>
        <taxon>Liliopsida</taxon>
        <taxon>Poales</taxon>
        <taxon>Poaceae</taxon>
        <taxon>PACMAD clade</taxon>
        <taxon>Arundinoideae</taxon>
        <taxon>Arundineae</taxon>
        <taxon>Arundo</taxon>
    </lineage>
</organism>
<proteinExistence type="predicted"/>